<dbReference type="FunCoup" id="O66879">
    <property type="interactions" value="48"/>
</dbReference>
<dbReference type="InterPro" id="IPR032432">
    <property type="entry name" value="Radical_SAM_C"/>
</dbReference>
<dbReference type="Proteomes" id="UP000000798">
    <property type="component" value="Chromosome"/>
</dbReference>
<keyword evidence="9" id="KW-1185">Reference proteome</keyword>
<accession>O66879</accession>
<dbReference type="InterPro" id="IPR005911">
    <property type="entry name" value="YhcC-like"/>
</dbReference>
<evidence type="ECO:0000259" key="7">
    <source>
        <dbReference type="PROSITE" id="PS51918"/>
    </source>
</evidence>
<keyword evidence="5" id="KW-0408">Iron</keyword>
<evidence type="ECO:0000256" key="4">
    <source>
        <dbReference type="ARBA" id="ARBA00022723"/>
    </source>
</evidence>
<dbReference type="EMBL" id="AE000657">
    <property type="protein sequence ID" value="AAC06843.1"/>
    <property type="molecule type" value="Genomic_DNA"/>
</dbReference>
<dbReference type="InterPro" id="IPR058240">
    <property type="entry name" value="rSAM_sf"/>
</dbReference>
<keyword evidence="2" id="KW-0004">4Fe-4S</keyword>
<dbReference type="OrthoDB" id="9801689at2"/>
<evidence type="ECO:0000256" key="3">
    <source>
        <dbReference type="ARBA" id="ARBA00022691"/>
    </source>
</evidence>
<dbReference type="PIR" id="C70356">
    <property type="entry name" value="C70356"/>
</dbReference>
<organism evidence="8 9">
    <name type="scientific">Aquifex aeolicus (strain VF5)</name>
    <dbReference type="NCBI Taxonomy" id="224324"/>
    <lineage>
        <taxon>Bacteria</taxon>
        <taxon>Pseudomonadati</taxon>
        <taxon>Aquificota</taxon>
        <taxon>Aquificia</taxon>
        <taxon>Aquificales</taxon>
        <taxon>Aquificaceae</taxon>
        <taxon>Aquifex</taxon>
    </lineage>
</organism>
<keyword evidence="3" id="KW-0949">S-adenosyl-L-methionine</keyword>
<dbReference type="Pfam" id="PF16199">
    <property type="entry name" value="Radical_SAM_C"/>
    <property type="match status" value="1"/>
</dbReference>
<dbReference type="KEGG" id="aae:aq_632"/>
<dbReference type="EnsemblBacteria" id="AAC06843">
    <property type="protein sequence ID" value="AAC06843"/>
    <property type="gene ID" value="aq_632"/>
</dbReference>
<dbReference type="STRING" id="224324.aq_632"/>
<dbReference type="eggNOG" id="COG1242">
    <property type="taxonomic scope" value="Bacteria"/>
</dbReference>
<dbReference type="GO" id="GO:0046872">
    <property type="term" value="F:metal ion binding"/>
    <property type="evidence" value="ECO:0007669"/>
    <property type="project" value="UniProtKB-KW"/>
</dbReference>
<dbReference type="AlphaFoldDB" id="O66879"/>
<evidence type="ECO:0000313" key="9">
    <source>
        <dbReference type="Proteomes" id="UP000000798"/>
    </source>
</evidence>
<dbReference type="InterPro" id="IPR039661">
    <property type="entry name" value="ELP3"/>
</dbReference>
<dbReference type="InterPro" id="IPR007197">
    <property type="entry name" value="rSAM"/>
</dbReference>
<dbReference type="PATRIC" id="fig|224324.8.peg.514"/>
<comment type="cofactor">
    <cofactor evidence="1">
        <name>[4Fe-4S] cluster</name>
        <dbReference type="ChEBI" id="CHEBI:49883"/>
    </cofactor>
</comment>
<proteinExistence type="predicted"/>
<dbReference type="GO" id="GO:0051539">
    <property type="term" value="F:4 iron, 4 sulfur cluster binding"/>
    <property type="evidence" value="ECO:0007669"/>
    <property type="project" value="UniProtKB-KW"/>
</dbReference>
<dbReference type="SFLD" id="SFLDG01091">
    <property type="entry name" value="uncharacterized_CHP01210-like"/>
    <property type="match status" value="1"/>
</dbReference>
<dbReference type="PANTHER" id="PTHR11135">
    <property type="entry name" value="HISTONE ACETYLTRANSFERASE-RELATED"/>
    <property type="match status" value="1"/>
</dbReference>
<dbReference type="InParanoid" id="O66879"/>
<dbReference type="RefSeq" id="WP_010880377.1">
    <property type="nucleotide sequence ID" value="NC_000918.1"/>
</dbReference>
<dbReference type="Gene3D" id="3.80.30.20">
    <property type="entry name" value="tm_1862 like domain"/>
    <property type="match status" value="1"/>
</dbReference>
<dbReference type="InterPro" id="IPR023404">
    <property type="entry name" value="rSAM_horseshoe"/>
</dbReference>
<evidence type="ECO:0000256" key="5">
    <source>
        <dbReference type="ARBA" id="ARBA00023004"/>
    </source>
</evidence>
<evidence type="ECO:0000313" key="8">
    <source>
        <dbReference type="EMBL" id="AAC06843.1"/>
    </source>
</evidence>
<dbReference type="SUPFAM" id="SSF102114">
    <property type="entry name" value="Radical SAM enzymes"/>
    <property type="match status" value="1"/>
</dbReference>
<dbReference type="PANTHER" id="PTHR11135:SF1">
    <property type="entry name" value="PROTEIN YHCC"/>
    <property type="match status" value="1"/>
</dbReference>
<dbReference type="NCBIfam" id="TIGR01212">
    <property type="entry name" value="TIGR01212 family radical SAM protein"/>
    <property type="match status" value="1"/>
</dbReference>
<dbReference type="PROSITE" id="PS51918">
    <property type="entry name" value="RADICAL_SAM"/>
    <property type="match status" value="1"/>
</dbReference>
<evidence type="ECO:0000256" key="6">
    <source>
        <dbReference type="ARBA" id="ARBA00023014"/>
    </source>
</evidence>
<dbReference type="InterPro" id="IPR006638">
    <property type="entry name" value="Elp3/MiaA/NifB-like_rSAM"/>
</dbReference>
<dbReference type="SFLD" id="SFLDG01086">
    <property type="entry name" value="elongater_protein-like"/>
    <property type="match status" value="1"/>
</dbReference>
<dbReference type="CDD" id="cd01335">
    <property type="entry name" value="Radical_SAM"/>
    <property type="match status" value="1"/>
</dbReference>
<evidence type="ECO:0000256" key="2">
    <source>
        <dbReference type="ARBA" id="ARBA00022485"/>
    </source>
</evidence>
<reference evidence="8 9" key="1">
    <citation type="journal article" date="1998" name="Nature">
        <title>The complete genome of the hyperthermophilic bacterium Aquifex aeolicus.</title>
        <authorList>
            <person name="Deckert G."/>
            <person name="Warren P.V."/>
            <person name="Gaasterland T."/>
            <person name="Young W.G."/>
            <person name="Lenox A.L."/>
            <person name="Graham D.E."/>
            <person name="Overbeek R."/>
            <person name="Snead M.A."/>
            <person name="Keller M."/>
            <person name="Aujay M."/>
            <person name="Huber R."/>
            <person name="Feldman R.A."/>
            <person name="Short J.M."/>
            <person name="Olson G.J."/>
            <person name="Swanson R.V."/>
        </authorList>
    </citation>
    <scope>NUCLEOTIDE SEQUENCE [LARGE SCALE GENOMIC DNA]</scope>
    <source>
        <strain evidence="8 9">VF5</strain>
    </source>
</reference>
<evidence type="ECO:0000256" key="1">
    <source>
        <dbReference type="ARBA" id="ARBA00001966"/>
    </source>
</evidence>
<feature type="domain" description="Radical SAM core" evidence="7">
    <location>
        <begin position="20"/>
        <end position="262"/>
    </location>
</feature>
<dbReference type="HOGENOM" id="CLU_060920_0_0_0"/>
<sequence>MAQVKTQRLYYSLKDYFKEKYGKRVQKITVALPFTCPNRDGTKGRGGCTYCYDGSKPSMLSPVIPLEVQIKEGIERAKKKYGEDIYFTIYYQSYTNTYADIETLKKVYDTALKFEGVVGIDVGTRPDCAPEEVLDLLEYYANKGLEVWVEYGLQSANFETLKKINRQHGVSDFVDAVLRTKKRNLKVCAHMIIGLPGETREDFIETAKLIASLPIDGIKIHPLHVIKGTVMEKQYLNEEFKTLTLEEYAEYCADVIELLPPDMVVHRITGETDEERLIAPEWCTFKYKNAVIQKVRETLERRGTYQGARYPFYKYGV</sequence>
<keyword evidence="4" id="KW-0479">Metal-binding</keyword>
<protein>
    <recommendedName>
        <fullName evidence="7">Radical SAM core domain-containing protein</fullName>
    </recommendedName>
</protein>
<dbReference type="SFLD" id="SFLDS00029">
    <property type="entry name" value="Radical_SAM"/>
    <property type="match status" value="1"/>
</dbReference>
<keyword evidence="6" id="KW-0411">Iron-sulfur</keyword>
<gene>
    <name evidence="8" type="ordered locus">aq_632</name>
</gene>
<name>O66879_AQUAE</name>
<dbReference type="Pfam" id="PF04055">
    <property type="entry name" value="Radical_SAM"/>
    <property type="match status" value="1"/>
</dbReference>
<dbReference type="GO" id="GO:0003824">
    <property type="term" value="F:catalytic activity"/>
    <property type="evidence" value="ECO:0007669"/>
    <property type="project" value="InterPro"/>
</dbReference>
<dbReference type="SMART" id="SM00729">
    <property type="entry name" value="Elp3"/>
    <property type="match status" value="1"/>
</dbReference>